<proteinExistence type="predicted"/>
<evidence type="ECO:0008006" key="5">
    <source>
        <dbReference type="Google" id="ProtNLM"/>
    </source>
</evidence>
<feature type="compositionally biased region" description="Low complexity" evidence="1">
    <location>
        <begin position="243"/>
        <end position="253"/>
    </location>
</feature>
<dbReference type="Proteomes" id="UP000663846">
    <property type="component" value="Unassembled WGS sequence"/>
</dbReference>
<feature type="compositionally biased region" description="Basic and acidic residues" evidence="1">
    <location>
        <begin position="257"/>
        <end position="277"/>
    </location>
</feature>
<feature type="transmembrane region" description="Helical" evidence="2">
    <location>
        <begin position="67"/>
        <end position="89"/>
    </location>
</feature>
<dbReference type="EMBL" id="CAJMWS010000041">
    <property type="protein sequence ID" value="CAE6346062.1"/>
    <property type="molecule type" value="Genomic_DNA"/>
</dbReference>
<keyword evidence="2" id="KW-0812">Transmembrane</keyword>
<feature type="compositionally biased region" description="Pro residues" evidence="1">
    <location>
        <begin position="387"/>
        <end position="403"/>
    </location>
</feature>
<evidence type="ECO:0000313" key="3">
    <source>
        <dbReference type="EMBL" id="CAE6346062.1"/>
    </source>
</evidence>
<keyword evidence="2" id="KW-0472">Membrane</keyword>
<sequence>MPSPLTTAITFSNLLQPVSSASSLGALLSYRSPGSLLLTSAPSLTTGERLLVTSSTVVQKGFSAGTVIALSTVLPAIILLMLIIIIYLLRTRNRPRPRDSPKDQENNFPLADIRPSFDVLQHRSVSPFNLSMHDLVFGRSANGSKPETASVRSRASSDSGHAVSSVHIGPIMVPPIAVTLAPDPNPPPTPVLAVRYPSRFIPNNSNTGDRTSIYVDDTSINSAAASTVVFAHGPLTEGGTSGGRPSSDGSSRPLSIDTRRNSRDEFAPSRRTSRDKSPITAGPSSRRIGAAETLIAGRHTPSNPHGLELLGIRPPGRVHMRSQSQPASTYGLPSLQLSPRIRTRQSPGEPYVGSSLSTSPVQGPPTRPWPQRIYLHQASGSLSTPIQTPPLFPRSPPPLVPPPKDYDRPPLSIIVPPRLGAPIRPIAELSALQSPSTPPHQTPRTNTPRTAIPRTPASVLSIQDILGPNRPRGINDLPEPSAETRERILRLLGRLPEEPSSRGPGSREGGERRSREVRRTRSEGRLPDQRHDATE</sequence>
<reference evidence="3" key="1">
    <citation type="submission" date="2021-01" db="EMBL/GenBank/DDBJ databases">
        <authorList>
            <person name="Kaushik A."/>
        </authorList>
    </citation>
    <scope>NUCLEOTIDE SEQUENCE</scope>
    <source>
        <strain evidence="3">AG1-1C</strain>
    </source>
</reference>
<feature type="compositionally biased region" description="Basic and acidic residues" evidence="1">
    <location>
        <begin position="482"/>
        <end position="500"/>
    </location>
</feature>
<feature type="region of interest" description="Disordered" evidence="1">
    <location>
        <begin position="141"/>
        <end position="161"/>
    </location>
</feature>
<gene>
    <name evidence="3" type="ORF">RDB_LOCUS7038</name>
</gene>
<comment type="caution">
    <text evidence="3">The sequence shown here is derived from an EMBL/GenBank/DDBJ whole genome shotgun (WGS) entry which is preliminary data.</text>
</comment>
<feature type="region of interest" description="Disordered" evidence="1">
    <location>
        <begin position="234"/>
        <end position="367"/>
    </location>
</feature>
<keyword evidence="2" id="KW-1133">Transmembrane helix</keyword>
<feature type="region of interest" description="Disordered" evidence="1">
    <location>
        <begin position="430"/>
        <end position="535"/>
    </location>
</feature>
<accession>A0A8H2W7L5</accession>
<dbReference type="AlphaFoldDB" id="A0A8H2W7L5"/>
<feature type="compositionally biased region" description="Basic and acidic residues" evidence="1">
    <location>
        <begin position="508"/>
        <end position="535"/>
    </location>
</feature>
<name>A0A8H2W7L5_9AGAM</name>
<protein>
    <recommendedName>
        <fullName evidence="5">Transmembrane protein</fullName>
    </recommendedName>
</protein>
<evidence type="ECO:0000256" key="1">
    <source>
        <dbReference type="SAM" id="MobiDB-lite"/>
    </source>
</evidence>
<feature type="region of interest" description="Disordered" evidence="1">
    <location>
        <begin position="381"/>
        <end position="403"/>
    </location>
</feature>
<feature type="compositionally biased region" description="Polar residues" evidence="1">
    <location>
        <begin position="141"/>
        <end position="159"/>
    </location>
</feature>
<evidence type="ECO:0000313" key="4">
    <source>
        <dbReference type="Proteomes" id="UP000663846"/>
    </source>
</evidence>
<evidence type="ECO:0000256" key="2">
    <source>
        <dbReference type="SAM" id="Phobius"/>
    </source>
</evidence>
<organism evidence="3 4">
    <name type="scientific">Rhizoctonia solani</name>
    <dbReference type="NCBI Taxonomy" id="456999"/>
    <lineage>
        <taxon>Eukaryota</taxon>
        <taxon>Fungi</taxon>
        <taxon>Dikarya</taxon>
        <taxon>Basidiomycota</taxon>
        <taxon>Agaricomycotina</taxon>
        <taxon>Agaricomycetes</taxon>
        <taxon>Cantharellales</taxon>
        <taxon>Ceratobasidiaceae</taxon>
        <taxon>Rhizoctonia</taxon>
    </lineage>
</organism>